<proteinExistence type="predicted"/>
<accession>A0A8S5P0B5</accession>
<evidence type="ECO:0000313" key="1">
    <source>
        <dbReference type="EMBL" id="DAE00109.1"/>
    </source>
</evidence>
<organism evidence="1">
    <name type="scientific">Siphoviridae sp. ctTBR23</name>
    <dbReference type="NCBI Taxonomy" id="2825515"/>
    <lineage>
        <taxon>Viruses</taxon>
        <taxon>Duplodnaviria</taxon>
        <taxon>Heunggongvirae</taxon>
        <taxon>Uroviricota</taxon>
        <taxon>Caudoviricetes</taxon>
    </lineage>
</organism>
<dbReference type="EMBL" id="BK015299">
    <property type="protein sequence ID" value="DAE00109.1"/>
    <property type="molecule type" value="Genomic_DNA"/>
</dbReference>
<protein>
    <submittedName>
        <fullName evidence="1">Uncharacterized protein</fullName>
    </submittedName>
</protein>
<reference evidence="1" key="1">
    <citation type="journal article" date="2021" name="Proc. Natl. Acad. Sci. U.S.A.">
        <title>A Catalog of Tens of Thousands of Viruses from Human Metagenomes Reveals Hidden Associations with Chronic Diseases.</title>
        <authorList>
            <person name="Tisza M.J."/>
            <person name="Buck C.B."/>
        </authorList>
    </citation>
    <scope>NUCLEOTIDE SEQUENCE</scope>
    <source>
        <strain evidence="1">CtTBR23</strain>
    </source>
</reference>
<sequence>MTIRNRDPNYSERELIKSYRDIFSTSISNAHNLIGEDHQNIALSADRLNEPISRTMTMQGYFKTDVLDVLENDLTIFQTWIDTLKNNNGSNWDSTKAYLKNVVVNSGDNTYLCIKDAPVGTALTNTEYWVAFALKGEKGYNSLGVQWKGQYVAGQSYDKFDMTYVVSGNHYTFYVANKVVLSATTTPDSSWTESLVIDRRPIPITTIMPTEFVYPYDWLFIYVNETTKNATIYNVINGQPQALDIVTTIPNVRVDTSNIAYIGNDNIDMSTAIQRLYLHYNLN</sequence>
<name>A0A8S5P0B5_9CAUD</name>